<dbReference type="SUPFAM" id="SSF56601">
    <property type="entry name" value="beta-lactamase/transpeptidase-like"/>
    <property type="match status" value="1"/>
</dbReference>
<dbReference type="InterPro" id="IPR001460">
    <property type="entry name" value="PCN-bd_Tpept"/>
</dbReference>
<name>A0ABW9KL87_9BACT</name>
<dbReference type="InterPro" id="IPR006311">
    <property type="entry name" value="TAT_signal"/>
</dbReference>
<dbReference type="PROSITE" id="PS51318">
    <property type="entry name" value="TAT"/>
    <property type="match status" value="1"/>
</dbReference>
<sequence>MAEPGPVRQLSRRPFLLFMGAAAIGLASPSRFALASTLRQPTMVDIDLESGADHVVGTDGNVASVPGSALKPMVLLIALRLGVITPQTRIACTGSLRIAGRNLACSHPVGLGVLDAEEALAYSCNTYFARVAQQLPSAALHAGLQRYGVFVAASLGRPEDRALVALGLEGVSVTPLQLARAYTQLARDLEIASTEDDTVRRGLLGSVEYGMAHAAKTPGMVLGGKTGTAHDPAPLLQHGWFAGMTFAPGTPIRPMRVVAVYVPGGTGNDAAGAAHRYLERKR</sequence>
<dbReference type="EMBL" id="JBJYXY010000001">
    <property type="protein sequence ID" value="MFN2976531.1"/>
    <property type="molecule type" value="Genomic_DNA"/>
</dbReference>
<evidence type="ECO:0000313" key="2">
    <source>
        <dbReference type="EMBL" id="MFN2976531.1"/>
    </source>
</evidence>
<accession>A0ABW9KL87</accession>
<evidence type="ECO:0000313" key="3">
    <source>
        <dbReference type="Proteomes" id="UP001634747"/>
    </source>
</evidence>
<feature type="domain" description="Penicillin-binding protein transpeptidase" evidence="1">
    <location>
        <begin position="65"/>
        <end position="248"/>
    </location>
</feature>
<dbReference type="InterPro" id="IPR012338">
    <property type="entry name" value="Beta-lactam/transpept-like"/>
</dbReference>
<dbReference type="InterPro" id="IPR050515">
    <property type="entry name" value="Beta-lactam/transpept"/>
</dbReference>
<reference evidence="2 3" key="1">
    <citation type="submission" date="2024-12" db="EMBL/GenBank/DDBJ databases">
        <authorList>
            <person name="Lee Y."/>
        </authorList>
    </citation>
    <scope>NUCLEOTIDE SEQUENCE [LARGE SCALE GENOMIC DNA]</scope>
    <source>
        <strain evidence="2 3">03SUJ4</strain>
    </source>
</reference>
<protein>
    <submittedName>
        <fullName evidence="2">Penicillin-binding transpeptidase domain-containing protein</fullName>
    </submittedName>
</protein>
<dbReference type="RefSeq" id="WP_263411994.1">
    <property type="nucleotide sequence ID" value="NZ_BAABBH010000001.1"/>
</dbReference>
<keyword evidence="3" id="KW-1185">Reference proteome</keyword>
<dbReference type="PANTHER" id="PTHR30627">
    <property type="entry name" value="PEPTIDOGLYCAN D,D-TRANSPEPTIDASE"/>
    <property type="match status" value="1"/>
</dbReference>
<dbReference type="Pfam" id="PF00905">
    <property type="entry name" value="Transpeptidase"/>
    <property type="match status" value="1"/>
</dbReference>
<dbReference type="Proteomes" id="UP001634747">
    <property type="component" value="Unassembled WGS sequence"/>
</dbReference>
<dbReference type="Gene3D" id="3.40.710.10">
    <property type="entry name" value="DD-peptidase/beta-lactamase superfamily"/>
    <property type="match status" value="2"/>
</dbReference>
<comment type="caution">
    <text evidence="2">The sequence shown here is derived from an EMBL/GenBank/DDBJ whole genome shotgun (WGS) entry which is preliminary data.</text>
</comment>
<proteinExistence type="predicted"/>
<evidence type="ECO:0000259" key="1">
    <source>
        <dbReference type="Pfam" id="PF00905"/>
    </source>
</evidence>
<organism evidence="2 3">
    <name type="scientific">Terriglobus aquaticus</name>
    <dbReference type="NCBI Taxonomy" id="940139"/>
    <lineage>
        <taxon>Bacteria</taxon>
        <taxon>Pseudomonadati</taxon>
        <taxon>Acidobacteriota</taxon>
        <taxon>Terriglobia</taxon>
        <taxon>Terriglobales</taxon>
        <taxon>Acidobacteriaceae</taxon>
        <taxon>Terriglobus</taxon>
    </lineage>
</organism>
<gene>
    <name evidence="2" type="ORF">ACK2TP_12225</name>
</gene>